<dbReference type="RefSeq" id="XP_058988060.1">
    <property type="nucleotide sequence ID" value="XM_059132077.1"/>
</dbReference>
<evidence type="ECO:0000313" key="2">
    <source>
        <dbReference type="RefSeq" id="XP_058988060.1"/>
    </source>
</evidence>
<keyword evidence="1" id="KW-1185">Reference proteome</keyword>
<sequence>MTLKNTLKVSYKGLTRNIECDSTLPYEDVVSKVMETFDLSHIQRNAIQLYDEHGAKYDKEIFEYFILLFPNPQKLFFIRVDASMLLTSLPPTIENPEIETQPRQAFKVSKKTNKLKETTNTHGEAVPVRRQNCFIGQWPGTETTSADNQQQQETNTHQDIVRGIVNRYKMFHNSHNARIKSTTTPTTTSVVKRSIRI</sequence>
<dbReference type="Proteomes" id="UP001652621">
    <property type="component" value="Unplaced"/>
</dbReference>
<dbReference type="GeneID" id="131807054"/>
<evidence type="ECO:0000313" key="1">
    <source>
        <dbReference type="Proteomes" id="UP001652621"/>
    </source>
</evidence>
<protein>
    <submittedName>
        <fullName evidence="2">Uncharacterized protein LOC131807054</fullName>
    </submittedName>
</protein>
<organism evidence="1 2">
    <name type="scientific">Musca domestica</name>
    <name type="common">House fly</name>
    <dbReference type="NCBI Taxonomy" id="7370"/>
    <lineage>
        <taxon>Eukaryota</taxon>
        <taxon>Metazoa</taxon>
        <taxon>Ecdysozoa</taxon>
        <taxon>Arthropoda</taxon>
        <taxon>Hexapoda</taxon>
        <taxon>Insecta</taxon>
        <taxon>Pterygota</taxon>
        <taxon>Neoptera</taxon>
        <taxon>Endopterygota</taxon>
        <taxon>Diptera</taxon>
        <taxon>Brachycera</taxon>
        <taxon>Muscomorpha</taxon>
        <taxon>Muscoidea</taxon>
        <taxon>Muscidae</taxon>
        <taxon>Musca</taxon>
    </lineage>
</organism>
<gene>
    <name evidence="2" type="primary">LOC131807054</name>
</gene>
<name>A0ABM3VQJ5_MUSDO</name>
<proteinExistence type="predicted"/>
<accession>A0ABM3VQJ5</accession>
<reference evidence="2" key="1">
    <citation type="submission" date="2025-08" db="UniProtKB">
        <authorList>
            <consortium name="RefSeq"/>
        </authorList>
    </citation>
    <scope>IDENTIFICATION</scope>
    <source>
        <strain evidence="2">Aabys</strain>
        <tissue evidence="2">Whole body</tissue>
    </source>
</reference>